<evidence type="ECO:0000256" key="1">
    <source>
        <dbReference type="SAM" id="Phobius"/>
    </source>
</evidence>
<name>A0ABS1C3X6_9BACT</name>
<comment type="caution">
    <text evidence="2">The sequence shown here is derived from an EMBL/GenBank/DDBJ whole genome shotgun (WGS) entry which is preliminary data.</text>
</comment>
<dbReference type="EMBL" id="JAEHFX010000007">
    <property type="protein sequence ID" value="MBK0404104.1"/>
    <property type="molecule type" value="Genomic_DNA"/>
</dbReference>
<protein>
    <recommendedName>
        <fullName evidence="4">Oligosaccharide repeat unit polymerase</fullName>
    </recommendedName>
</protein>
<feature type="transmembrane region" description="Helical" evidence="1">
    <location>
        <begin position="196"/>
        <end position="221"/>
    </location>
</feature>
<keyword evidence="1" id="KW-0472">Membrane</keyword>
<evidence type="ECO:0000313" key="2">
    <source>
        <dbReference type="EMBL" id="MBK0404104.1"/>
    </source>
</evidence>
<feature type="transmembrane region" description="Helical" evidence="1">
    <location>
        <begin position="90"/>
        <end position="108"/>
    </location>
</feature>
<dbReference type="RefSeq" id="WP_200506942.1">
    <property type="nucleotide sequence ID" value="NZ_JAEHFX010000007.1"/>
</dbReference>
<feature type="transmembrane region" description="Helical" evidence="1">
    <location>
        <begin position="233"/>
        <end position="250"/>
    </location>
</feature>
<sequence length="298" mass="34014">MQFKEFSAGDHVGGTLGTGSSGILTLTILILIYYLVVLKSNNKKHERKILYFFSFTPFLIPLILNETKISFILIPILILTLINPAQIKSLVGAISVGTLLIVLLINNYSDQGKKYSNPIKEIFNEDFLESYLLSKDDKYEDIPRFTKIALSINILSDDYLSLFFGKEYGAFKGGTTLEKSEFAFSYEWLLRGSRPFLFNLIIMGGVTLVVTFIALMCWIFFSKKNQSYKSGNVGFLTFLFGILLLILFYNDSLRNPAFLMIFFNLIYFGKYFPQIESNKIQYLASTNYPETPMQELIA</sequence>
<dbReference type="Proteomes" id="UP000644147">
    <property type="component" value="Unassembled WGS sequence"/>
</dbReference>
<evidence type="ECO:0008006" key="4">
    <source>
        <dbReference type="Google" id="ProtNLM"/>
    </source>
</evidence>
<keyword evidence="1" id="KW-0812">Transmembrane</keyword>
<proteinExistence type="predicted"/>
<feature type="transmembrane region" description="Helical" evidence="1">
    <location>
        <begin position="69"/>
        <end position="85"/>
    </location>
</feature>
<evidence type="ECO:0000313" key="3">
    <source>
        <dbReference type="Proteomes" id="UP000644147"/>
    </source>
</evidence>
<keyword evidence="1" id="KW-1133">Transmembrane helix</keyword>
<organism evidence="2 3">
    <name type="scientific">Adhaeribacter terrigena</name>
    <dbReference type="NCBI Taxonomy" id="2793070"/>
    <lineage>
        <taxon>Bacteria</taxon>
        <taxon>Pseudomonadati</taxon>
        <taxon>Bacteroidota</taxon>
        <taxon>Cytophagia</taxon>
        <taxon>Cytophagales</taxon>
        <taxon>Hymenobacteraceae</taxon>
        <taxon>Adhaeribacter</taxon>
    </lineage>
</organism>
<accession>A0ABS1C3X6</accession>
<gene>
    <name evidence="2" type="ORF">I5M27_14000</name>
</gene>
<keyword evidence="3" id="KW-1185">Reference proteome</keyword>
<reference evidence="2 3" key="1">
    <citation type="submission" date="2020-12" db="EMBL/GenBank/DDBJ databases">
        <title>Bacterial novel species Adhaeribacter sp. BT258 isolated from soil.</title>
        <authorList>
            <person name="Jung H.-Y."/>
        </authorList>
    </citation>
    <scope>NUCLEOTIDE SEQUENCE [LARGE SCALE GENOMIC DNA]</scope>
    <source>
        <strain evidence="2 3">BT258</strain>
    </source>
</reference>
<feature type="transmembrane region" description="Helical" evidence="1">
    <location>
        <begin position="12"/>
        <end position="36"/>
    </location>
</feature>